<dbReference type="EMBL" id="BAAADS010000018">
    <property type="protein sequence ID" value="GAA0608487.1"/>
    <property type="molecule type" value="Genomic_DNA"/>
</dbReference>
<feature type="signal peptide" evidence="1">
    <location>
        <begin position="1"/>
        <end position="27"/>
    </location>
</feature>
<reference evidence="2 3" key="1">
    <citation type="journal article" date="2019" name="Int. J. Syst. Evol. Microbiol.">
        <title>The Global Catalogue of Microorganisms (GCM) 10K type strain sequencing project: providing services to taxonomists for standard genome sequencing and annotation.</title>
        <authorList>
            <consortium name="The Broad Institute Genomics Platform"/>
            <consortium name="The Broad Institute Genome Sequencing Center for Infectious Disease"/>
            <person name="Wu L."/>
            <person name="Ma J."/>
        </authorList>
    </citation>
    <scope>NUCLEOTIDE SEQUENCE [LARGE SCALE GENOMIC DNA]</scope>
    <source>
        <strain evidence="2 3">JCM 15395</strain>
    </source>
</reference>
<keyword evidence="1" id="KW-0732">Signal</keyword>
<protein>
    <submittedName>
        <fullName evidence="2">Uncharacterized protein</fullName>
    </submittedName>
</protein>
<feature type="chain" id="PRO_5046098323" evidence="1">
    <location>
        <begin position="28"/>
        <end position="143"/>
    </location>
</feature>
<evidence type="ECO:0000313" key="2">
    <source>
        <dbReference type="EMBL" id="GAA0608487.1"/>
    </source>
</evidence>
<dbReference type="RefSeq" id="WP_343814186.1">
    <property type="nucleotide sequence ID" value="NZ_BAAADS010000018.1"/>
</dbReference>
<name>A0ABN1GCA0_9BACI</name>
<evidence type="ECO:0000313" key="3">
    <source>
        <dbReference type="Proteomes" id="UP001500866"/>
    </source>
</evidence>
<dbReference type="Proteomes" id="UP001500866">
    <property type="component" value="Unassembled WGS sequence"/>
</dbReference>
<proteinExistence type="predicted"/>
<accession>A0ABN1GCA0</accession>
<keyword evidence="3" id="KW-1185">Reference proteome</keyword>
<gene>
    <name evidence="2" type="ORF">GCM10009001_27290</name>
</gene>
<organism evidence="2 3">
    <name type="scientific">Virgibacillus siamensis</name>
    <dbReference type="NCBI Taxonomy" id="480071"/>
    <lineage>
        <taxon>Bacteria</taxon>
        <taxon>Bacillati</taxon>
        <taxon>Bacillota</taxon>
        <taxon>Bacilli</taxon>
        <taxon>Bacillales</taxon>
        <taxon>Bacillaceae</taxon>
        <taxon>Virgibacillus</taxon>
    </lineage>
</organism>
<evidence type="ECO:0000256" key="1">
    <source>
        <dbReference type="SAM" id="SignalP"/>
    </source>
</evidence>
<sequence length="143" mass="16254">MKIAKKLYIVVLSAAMVLSVGSLTVYANNYTDTAFDFTFPPQSYNSQYTNARTKTDSTSSYMKLRNLSQSNVAFYAEVVHFDYSSFSKTWVYKFDSGDLHRGRYLLNYAFEDYGHTRVRIEADRAVSPNLGFTADGVWSPDSI</sequence>
<comment type="caution">
    <text evidence="2">The sequence shown here is derived from an EMBL/GenBank/DDBJ whole genome shotgun (WGS) entry which is preliminary data.</text>
</comment>